<keyword evidence="3" id="KW-1185">Reference proteome</keyword>
<reference evidence="2 3" key="1">
    <citation type="submission" date="2018-08" db="EMBL/GenBank/DDBJ databases">
        <title>Draft genome sequences of two Aspergillus turcosus clinical strains isolated from bronchoalveolar lavage fluid: one azole-susceptible and the other azole-resistant.</title>
        <authorList>
            <person name="Parent-Michaud M."/>
            <person name="Dufresne P.J."/>
            <person name="Fournier E."/>
            <person name="Martineau C."/>
            <person name="Moreira S."/>
            <person name="Perkins V."/>
            <person name="De Repentigny L."/>
            <person name="Dufresne S.F."/>
        </authorList>
    </citation>
    <scope>NUCLEOTIDE SEQUENCE [LARGE SCALE GENOMIC DNA]</scope>
    <source>
        <strain evidence="2">HMR AF 1038</strain>
    </source>
</reference>
<comment type="caution">
    <text evidence="2">The sequence shown here is derived from an EMBL/GenBank/DDBJ whole genome shotgun (WGS) entry which is preliminary data.</text>
</comment>
<feature type="compositionally biased region" description="Polar residues" evidence="1">
    <location>
        <begin position="170"/>
        <end position="188"/>
    </location>
</feature>
<name>A0A3R7F7J6_9EURO</name>
<organism evidence="2 3">
    <name type="scientific">Aspergillus turcosus</name>
    <dbReference type="NCBI Taxonomy" id="1245748"/>
    <lineage>
        <taxon>Eukaryota</taxon>
        <taxon>Fungi</taxon>
        <taxon>Dikarya</taxon>
        <taxon>Ascomycota</taxon>
        <taxon>Pezizomycotina</taxon>
        <taxon>Eurotiomycetes</taxon>
        <taxon>Eurotiomycetidae</taxon>
        <taxon>Eurotiales</taxon>
        <taxon>Aspergillaceae</taxon>
        <taxon>Aspergillus</taxon>
        <taxon>Aspergillus subgen. Fumigati</taxon>
    </lineage>
</organism>
<sequence>MSSSTFYSQDTFPSTFVSSWAYQDPHTQYESDFSTLIDPALEDTDLSTLTADFFPNSAPVEITHMVEGGYTIQKDVDGLSTKIVNLEKVLLNNDHCLTDVASEVVDQGRCLSQASLKIDSMAEKLSGLAKTVDQLISTVNDLATTTGELVESEQHAMEKFRRLVGELGGPSTSAPQTARRNGAGNITP</sequence>
<dbReference type="EMBL" id="NIDN02000074">
    <property type="protein sequence ID" value="RLL97566.1"/>
    <property type="molecule type" value="Genomic_DNA"/>
</dbReference>
<proteinExistence type="predicted"/>
<feature type="region of interest" description="Disordered" evidence="1">
    <location>
        <begin position="166"/>
        <end position="188"/>
    </location>
</feature>
<accession>A0A3R7F7J6</accession>
<dbReference type="OrthoDB" id="4408725at2759"/>
<evidence type="ECO:0000313" key="3">
    <source>
        <dbReference type="Proteomes" id="UP000215289"/>
    </source>
</evidence>
<dbReference type="Proteomes" id="UP000215289">
    <property type="component" value="Unassembled WGS sequence"/>
</dbReference>
<evidence type="ECO:0000256" key="1">
    <source>
        <dbReference type="SAM" id="MobiDB-lite"/>
    </source>
</evidence>
<gene>
    <name evidence="2" type="ORF">CFD26_106494</name>
</gene>
<evidence type="ECO:0000313" key="2">
    <source>
        <dbReference type="EMBL" id="RLL97566.1"/>
    </source>
</evidence>
<dbReference type="AlphaFoldDB" id="A0A3R7F7J6"/>
<protein>
    <submittedName>
        <fullName evidence="2">Uncharacterized protein</fullName>
    </submittedName>
</protein>